<evidence type="ECO:0000313" key="1">
    <source>
        <dbReference type="EMBL" id="OIQ63625.1"/>
    </source>
</evidence>
<comment type="caution">
    <text evidence="1">The sequence shown here is derived from an EMBL/GenBank/DDBJ whole genome shotgun (WGS) entry which is preliminary data.</text>
</comment>
<reference evidence="1" key="1">
    <citation type="submission" date="2016-10" db="EMBL/GenBank/DDBJ databases">
        <title>Sequence of Gallionella enrichment culture.</title>
        <authorList>
            <person name="Poehlein A."/>
            <person name="Muehling M."/>
            <person name="Daniel R."/>
        </authorList>
    </citation>
    <scope>NUCLEOTIDE SEQUENCE</scope>
</reference>
<sequence length="88" mass="9399">MFASSLDQVADQVPRLVSAFNGYDSLKGFEPFAGFLRVLILVCSHSDTPLESGCHLRAKGLQHSYQMWGYVGGATGARSEHAVLGGAL</sequence>
<name>A0A1J5NWM6_9ZZZZ</name>
<dbReference type="EMBL" id="MLJW01008844">
    <property type="protein sequence ID" value="OIQ63625.1"/>
    <property type="molecule type" value="Genomic_DNA"/>
</dbReference>
<dbReference type="AlphaFoldDB" id="A0A1J5NWM6"/>
<gene>
    <name evidence="1" type="ORF">GALL_548330</name>
</gene>
<accession>A0A1J5NWM6</accession>
<organism evidence="1">
    <name type="scientific">mine drainage metagenome</name>
    <dbReference type="NCBI Taxonomy" id="410659"/>
    <lineage>
        <taxon>unclassified sequences</taxon>
        <taxon>metagenomes</taxon>
        <taxon>ecological metagenomes</taxon>
    </lineage>
</organism>
<protein>
    <submittedName>
        <fullName evidence="1">Uncharacterized protein</fullName>
    </submittedName>
</protein>
<proteinExistence type="predicted"/>